<name>A0AA41XE10_9MICO</name>
<dbReference type="AlphaFoldDB" id="A0AA41XE10"/>
<accession>A0AA41XE10</accession>
<evidence type="ECO:0000313" key="1">
    <source>
        <dbReference type="EMBL" id="MCS5726466.1"/>
    </source>
</evidence>
<gene>
    <name evidence="1" type="ORF">N1028_11235</name>
</gene>
<protein>
    <submittedName>
        <fullName evidence="1">Uncharacterized protein</fullName>
    </submittedName>
</protein>
<comment type="caution">
    <text evidence="1">The sequence shown here is derived from an EMBL/GenBank/DDBJ whole genome shotgun (WGS) entry which is preliminary data.</text>
</comment>
<organism evidence="1 2">
    <name type="scientific">Herbiconiux oxytropis</name>
    <dbReference type="NCBI Taxonomy" id="2970915"/>
    <lineage>
        <taxon>Bacteria</taxon>
        <taxon>Bacillati</taxon>
        <taxon>Actinomycetota</taxon>
        <taxon>Actinomycetes</taxon>
        <taxon>Micrococcales</taxon>
        <taxon>Microbacteriaceae</taxon>
        <taxon>Herbiconiux</taxon>
    </lineage>
</organism>
<reference evidence="1" key="1">
    <citation type="submission" date="2022-08" db="EMBL/GenBank/DDBJ databases">
        <authorList>
            <person name="Deng Y."/>
            <person name="Han X.-F."/>
            <person name="Zhang Y.-Q."/>
        </authorList>
    </citation>
    <scope>NUCLEOTIDE SEQUENCE</scope>
    <source>
        <strain evidence="1">CPCC 203407</strain>
    </source>
</reference>
<sequence length="190" mass="20183">MDGGMGDAALEERVRAILEGAVRKLRASGARTEALAEYRARKPILGIARGPVMVAKGRVWRLGVLLLDESGGLHTIGTVTRAVDPGRVTNQSERAEIRRDHRRAAFQAKFAEGDTVNFDTTPVATDAASIRSTDPTKPGPATNTPAAHLLALAADGTVLVRWNLQPGSTAFAPLESYLAERADLLTAPPP</sequence>
<evidence type="ECO:0000313" key="2">
    <source>
        <dbReference type="Proteomes" id="UP001165587"/>
    </source>
</evidence>
<proteinExistence type="predicted"/>
<dbReference type="EMBL" id="JANLCK010000005">
    <property type="protein sequence ID" value="MCS5726466.1"/>
    <property type="molecule type" value="Genomic_DNA"/>
</dbReference>
<dbReference type="RefSeq" id="WP_259528796.1">
    <property type="nucleotide sequence ID" value="NZ_JANLCK010000005.1"/>
</dbReference>
<keyword evidence="2" id="KW-1185">Reference proteome</keyword>
<dbReference type="Proteomes" id="UP001165587">
    <property type="component" value="Unassembled WGS sequence"/>
</dbReference>